<dbReference type="PANTHER" id="PTHR12304">
    <property type="entry name" value="INOSINE-URIDINE PREFERRING NUCLEOSIDE HYDROLASE"/>
    <property type="match status" value="1"/>
</dbReference>
<protein>
    <submittedName>
        <fullName evidence="4">Pyrimidine-specific ribonucleoside hydrolase RihA</fullName>
        <ecNumber evidence="4">3.2.-.-</ecNumber>
    </submittedName>
</protein>
<dbReference type="Pfam" id="PF01156">
    <property type="entry name" value="IU_nuc_hydro"/>
    <property type="match status" value="1"/>
</dbReference>
<dbReference type="AlphaFoldDB" id="A0A5C5WIV7"/>
<organism evidence="4 5">
    <name type="scientific">Thalassoglobus neptunius</name>
    <dbReference type="NCBI Taxonomy" id="1938619"/>
    <lineage>
        <taxon>Bacteria</taxon>
        <taxon>Pseudomonadati</taxon>
        <taxon>Planctomycetota</taxon>
        <taxon>Planctomycetia</taxon>
        <taxon>Planctomycetales</taxon>
        <taxon>Planctomycetaceae</taxon>
        <taxon>Thalassoglobus</taxon>
    </lineage>
</organism>
<dbReference type="SUPFAM" id="SSF53590">
    <property type="entry name" value="Nucleoside hydrolase"/>
    <property type="match status" value="1"/>
</dbReference>
<reference evidence="4 5" key="1">
    <citation type="submission" date="2019-02" db="EMBL/GenBank/DDBJ databases">
        <title>Deep-cultivation of Planctomycetes and their phenomic and genomic characterization uncovers novel biology.</title>
        <authorList>
            <person name="Wiegand S."/>
            <person name="Jogler M."/>
            <person name="Boedeker C."/>
            <person name="Pinto D."/>
            <person name="Vollmers J."/>
            <person name="Rivas-Marin E."/>
            <person name="Kohn T."/>
            <person name="Peeters S.H."/>
            <person name="Heuer A."/>
            <person name="Rast P."/>
            <person name="Oberbeckmann S."/>
            <person name="Bunk B."/>
            <person name="Jeske O."/>
            <person name="Meyerdierks A."/>
            <person name="Storesund J.E."/>
            <person name="Kallscheuer N."/>
            <person name="Luecker S."/>
            <person name="Lage O.M."/>
            <person name="Pohl T."/>
            <person name="Merkel B.J."/>
            <person name="Hornburger P."/>
            <person name="Mueller R.-W."/>
            <person name="Bruemmer F."/>
            <person name="Labrenz M."/>
            <person name="Spormann A.M."/>
            <person name="Op Den Camp H."/>
            <person name="Overmann J."/>
            <person name="Amann R."/>
            <person name="Jetten M.S.M."/>
            <person name="Mascher T."/>
            <person name="Medema M.H."/>
            <person name="Devos D.P."/>
            <person name="Kaster A.-K."/>
            <person name="Ovreas L."/>
            <person name="Rohde M."/>
            <person name="Galperin M.Y."/>
            <person name="Jogler C."/>
        </authorList>
    </citation>
    <scope>NUCLEOTIDE SEQUENCE [LARGE SCALE GENOMIC DNA]</scope>
    <source>
        <strain evidence="4 5">KOR42</strain>
    </source>
</reference>
<keyword evidence="1 4" id="KW-0378">Hydrolase</keyword>
<evidence type="ECO:0000313" key="5">
    <source>
        <dbReference type="Proteomes" id="UP000317243"/>
    </source>
</evidence>
<dbReference type="Gene3D" id="3.90.245.10">
    <property type="entry name" value="Ribonucleoside hydrolase-like"/>
    <property type="match status" value="1"/>
</dbReference>
<name>A0A5C5WIV7_9PLAN</name>
<dbReference type="PANTHER" id="PTHR12304:SF4">
    <property type="entry name" value="URIDINE NUCLEOSIDASE"/>
    <property type="match status" value="1"/>
</dbReference>
<sequence>MSVRHKVIIDADPGIGDAVAITLALMDPQIEVVALTSCAGLVSGDQAFRNLQTIISMVDPPLWPRLGWSNGKSFRVEDSPVFSGILSGHGESGLGDCRPIAAPLHQPTDSVKLMVELVRAHPGELTLLTLGPLTNVLGAFERSSEFLSELKQLRILGGSVSAGGDVTACAELNMLADPVAAKAILTSPANKTLLPLDTSHQFELSFDQYSQLGVDGFSRLGRLLNELIPFALRISRTQLGREGILLPEVMAVASISHSELFEQRPMVCDVELTGELTRGMTVFDRRPVPHWKQNIEVLTEVDTVGVLDYMLRLIASSGVGE</sequence>
<gene>
    <name evidence="4" type="primary">rihA</name>
    <name evidence="4" type="ORF">KOR42_36050</name>
</gene>
<keyword evidence="2 4" id="KW-0326">Glycosidase</keyword>
<accession>A0A5C5WIV7</accession>
<feature type="domain" description="Inosine/uridine-preferring nucleoside hydrolase" evidence="3">
    <location>
        <begin position="7"/>
        <end position="305"/>
    </location>
</feature>
<dbReference type="InterPro" id="IPR036452">
    <property type="entry name" value="Ribo_hydro-like"/>
</dbReference>
<dbReference type="Proteomes" id="UP000317243">
    <property type="component" value="Unassembled WGS sequence"/>
</dbReference>
<dbReference type="RefSeq" id="WP_146511046.1">
    <property type="nucleotide sequence ID" value="NZ_SIHI01000014.1"/>
</dbReference>
<dbReference type="GO" id="GO:0006152">
    <property type="term" value="P:purine nucleoside catabolic process"/>
    <property type="evidence" value="ECO:0007669"/>
    <property type="project" value="TreeGrafter"/>
</dbReference>
<dbReference type="OrthoDB" id="9797882at2"/>
<evidence type="ECO:0000256" key="1">
    <source>
        <dbReference type="ARBA" id="ARBA00022801"/>
    </source>
</evidence>
<evidence type="ECO:0000313" key="4">
    <source>
        <dbReference type="EMBL" id="TWT50059.1"/>
    </source>
</evidence>
<evidence type="ECO:0000256" key="2">
    <source>
        <dbReference type="ARBA" id="ARBA00023295"/>
    </source>
</evidence>
<dbReference type="InterPro" id="IPR023186">
    <property type="entry name" value="IUNH"/>
</dbReference>
<dbReference type="InterPro" id="IPR001910">
    <property type="entry name" value="Inosine/uridine_hydrolase_dom"/>
</dbReference>
<comment type="caution">
    <text evidence="4">The sequence shown here is derived from an EMBL/GenBank/DDBJ whole genome shotgun (WGS) entry which is preliminary data.</text>
</comment>
<dbReference type="EC" id="3.2.-.-" evidence="4"/>
<dbReference type="EMBL" id="SIHI01000014">
    <property type="protein sequence ID" value="TWT50059.1"/>
    <property type="molecule type" value="Genomic_DNA"/>
</dbReference>
<proteinExistence type="predicted"/>
<dbReference type="GO" id="GO:0008477">
    <property type="term" value="F:purine nucleosidase activity"/>
    <property type="evidence" value="ECO:0007669"/>
    <property type="project" value="TreeGrafter"/>
</dbReference>
<dbReference type="GO" id="GO:0005829">
    <property type="term" value="C:cytosol"/>
    <property type="evidence" value="ECO:0007669"/>
    <property type="project" value="TreeGrafter"/>
</dbReference>
<evidence type="ECO:0000259" key="3">
    <source>
        <dbReference type="Pfam" id="PF01156"/>
    </source>
</evidence>
<keyword evidence="5" id="KW-1185">Reference proteome</keyword>